<dbReference type="RefSeq" id="XP_002848571.1">
    <property type="nucleotide sequence ID" value="XM_002848525.1"/>
</dbReference>
<dbReference type="Proteomes" id="UP000002035">
    <property type="component" value="Unassembled WGS sequence"/>
</dbReference>
<protein>
    <submittedName>
        <fullName evidence="1">Uncharacterized protein</fullName>
    </submittedName>
</protein>
<accession>C5FHE6</accession>
<evidence type="ECO:0000313" key="1">
    <source>
        <dbReference type="EMBL" id="EEQ28686.1"/>
    </source>
</evidence>
<reference evidence="2" key="1">
    <citation type="journal article" date="2012" name="MBio">
        <title>Comparative genome analysis of Trichophyton rubrum and related dermatophytes reveals candidate genes involved in infection.</title>
        <authorList>
            <person name="Martinez D.A."/>
            <person name="Oliver B.G."/>
            <person name="Graeser Y."/>
            <person name="Goldberg J.M."/>
            <person name="Li W."/>
            <person name="Martinez-Rossi N.M."/>
            <person name="Monod M."/>
            <person name="Shelest E."/>
            <person name="Barton R.C."/>
            <person name="Birch E."/>
            <person name="Brakhage A.A."/>
            <person name="Chen Z."/>
            <person name="Gurr S.J."/>
            <person name="Heiman D."/>
            <person name="Heitman J."/>
            <person name="Kosti I."/>
            <person name="Rossi A."/>
            <person name="Saif S."/>
            <person name="Samalova M."/>
            <person name="Saunders C.W."/>
            <person name="Shea T."/>
            <person name="Summerbell R.C."/>
            <person name="Xu J."/>
            <person name="Young S."/>
            <person name="Zeng Q."/>
            <person name="Birren B.W."/>
            <person name="Cuomo C.A."/>
            <person name="White T.C."/>
        </authorList>
    </citation>
    <scope>NUCLEOTIDE SEQUENCE [LARGE SCALE GENOMIC DNA]</scope>
    <source>
        <strain evidence="2">ATCC MYA-4605 / CBS 113480</strain>
    </source>
</reference>
<dbReference type="OrthoDB" id="4171208at2759"/>
<dbReference type="HOGENOM" id="CLU_1679217_0_0_1"/>
<evidence type="ECO:0000313" key="2">
    <source>
        <dbReference type="Proteomes" id="UP000002035"/>
    </source>
</evidence>
<dbReference type="GeneID" id="9230709"/>
<dbReference type="AlphaFoldDB" id="C5FHE6"/>
<name>C5FHE6_ARTOC</name>
<dbReference type="EMBL" id="DS995702">
    <property type="protein sequence ID" value="EEQ28686.1"/>
    <property type="molecule type" value="Genomic_DNA"/>
</dbReference>
<dbReference type="eggNOG" id="ENOG502RMSZ">
    <property type="taxonomic scope" value="Eukaryota"/>
</dbReference>
<keyword evidence="2" id="KW-1185">Reference proteome</keyword>
<sequence>MIKGLWKPQYESYMLLILSPDKELTYVHLYPGGHYTDISYSSPPTLPHCVSFKSRVPLGKLPVRTTEGQGLKGVIDRLQEFIKKAYQDDIADSENNAVVSYKDKSVIALRRCERALHQGFSMLTESQAFEATTEFCTVDLVQIYKPQKGSIIDLRMKSIAVKMKSIVE</sequence>
<dbReference type="OMA" id="KFESYML"/>
<proteinExistence type="predicted"/>
<gene>
    <name evidence="1" type="ORF">MCYG_01505</name>
</gene>
<dbReference type="VEuPathDB" id="FungiDB:MCYG_01505"/>
<organism evidence="1 2">
    <name type="scientific">Arthroderma otae (strain ATCC MYA-4605 / CBS 113480)</name>
    <name type="common">Microsporum canis</name>
    <dbReference type="NCBI Taxonomy" id="554155"/>
    <lineage>
        <taxon>Eukaryota</taxon>
        <taxon>Fungi</taxon>
        <taxon>Dikarya</taxon>
        <taxon>Ascomycota</taxon>
        <taxon>Pezizomycotina</taxon>
        <taxon>Eurotiomycetes</taxon>
        <taxon>Eurotiomycetidae</taxon>
        <taxon>Onygenales</taxon>
        <taxon>Arthrodermataceae</taxon>
        <taxon>Microsporum</taxon>
    </lineage>
</organism>